<keyword evidence="4" id="KW-0949">S-adenosyl-L-methionine</keyword>
<dbReference type="EMBL" id="JAEHNZ010000004">
    <property type="protein sequence ID" value="MBK0397069.1"/>
    <property type="molecule type" value="Genomic_DNA"/>
</dbReference>
<keyword evidence="5" id="KW-0680">Restriction system</keyword>
<accession>A0ABS1BUV0</accession>
<evidence type="ECO:0000256" key="5">
    <source>
        <dbReference type="ARBA" id="ARBA00022747"/>
    </source>
</evidence>
<evidence type="ECO:0000256" key="1">
    <source>
        <dbReference type="ARBA" id="ARBA00011900"/>
    </source>
</evidence>
<dbReference type="PRINTS" id="PR00507">
    <property type="entry name" value="N12N6MTFRASE"/>
</dbReference>
<organism evidence="10 11">
    <name type="scientific">Kingella bonacorsii</name>
    <dbReference type="NCBI Taxonomy" id="2796361"/>
    <lineage>
        <taxon>Bacteria</taxon>
        <taxon>Pseudomonadati</taxon>
        <taxon>Pseudomonadota</taxon>
        <taxon>Betaproteobacteria</taxon>
        <taxon>Neisseriales</taxon>
        <taxon>Neisseriaceae</taxon>
        <taxon>Kingella</taxon>
    </lineage>
</organism>
<keyword evidence="11" id="KW-1185">Reference proteome</keyword>
<dbReference type="Gene3D" id="3.90.1570.30">
    <property type="match status" value="1"/>
</dbReference>
<dbReference type="EC" id="2.1.1.72" evidence="1"/>
<dbReference type="InterPro" id="IPR025931">
    <property type="entry name" value="TaqI_C"/>
</dbReference>
<dbReference type="Gene3D" id="3.90.220.10">
    <property type="entry name" value="Adenine-n6-DNA-methyltransferase Taqi, Chain A, domain 2"/>
    <property type="match status" value="1"/>
</dbReference>
<dbReference type="InterPro" id="IPR002052">
    <property type="entry name" value="DNA_methylase_N6_adenine_CS"/>
</dbReference>
<reference evidence="10 11" key="1">
    <citation type="journal article" date="2021" name="Pathogens">
        <title>Isolation and Characterization of Kingella bonacorsii sp. nov., A Novel Kingella Species Detected in a Stable Periodontitis Subject.</title>
        <authorList>
            <person name="Antezack A."/>
            <person name="Boxberger M."/>
            <person name="Rolland C."/>
            <person name="Monnet-Corti V."/>
            <person name="La Scola B."/>
        </authorList>
    </citation>
    <scope>NUCLEOTIDE SEQUENCE [LARGE SCALE GENOMIC DNA]</scope>
    <source>
        <strain evidence="10 11">Marseille-Q4569</strain>
    </source>
</reference>
<proteinExistence type="predicted"/>
<dbReference type="PANTHER" id="PTHR33841">
    <property type="entry name" value="DNA METHYLTRANSFERASE YEEA-RELATED"/>
    <property type="match status" value="1"/>
</dbReference>
<evidence type="ECO:0000256" key="2">
    <source>
        <dbReference type="ARBA" id="ARBA00022603"/>
    </source>
</evidence>
<dbReference type="SUPFAM" id="SSF53335">
    <property type="entry name" value="S-adenosyl-L-methionine-dependent methyltransferases"/>
    <property type="match status" value="1"/>
</dbReference>
<sequence length="964" mass="109692">MLSQAHATIKQLIAQFQAHSSHYLSPKYQEAEVRADFIDKLFTALGWDVAHDYQKNPYAQEVKVEKAQRQADAASQKRADYAFSLAPDYKTVQFFVEAKKPSLTLRQNRDGYFQTAKYGWNAQTGVSILTDFEEIVIIDCRAKPDFDTILQNELRYFKYTDLQDEDTFAEFYWLFSREAVAAGNLARYITDLPKAKGSSKQLRLLGGRYLSIDDSFLSYIDDIRLHLAQAFYQNNPALNSYQLTEATQRTIDRLVFMRFLEDKQIEPETLLYNIASAAHPWAKFIAECKRLDTKYNGIVFKPHFIDQNSFLGADETAFRDIASDLDHTNTPYDFNYIPVHILGSIYERFLGNIIAIDNGKAAIEQKPEVRKAGGVFYTPKYIVDYIVENTVGKIIAGKNPDYIAKLKFADIACGSGSFLIGVYDCLLDYHKNYYNRYPDKAKSAGCHFDEATGTWVLSIKQKQRILLNNIYGVDIDLQATEVTQLSLFLKLLEDETMASANDMQVLFADKILPNLSGNICCGNSLIGYEIMDIMGNELAQDEDIRRKINPFDFQAAFASVFATGGFDAIVGNPPYVKVSDKELLAYFKQHFQHQNYQYDLYLLFLERYHALLKEKGLLGVIVPNTWLQSVTFTKIRKHLLGDYRWHKILHGKEHIFDAVVDTHVLVFEKGSLKGKSLFDVDITENQTIVFYQQLDQNSFDKNGGIINILAKPEATALFKKIQAASETLGTAATVYNGIKPFEKGKGTPPQTEEIVEAKPFVKENQSKPAGANWKPLLRGSLINRYENLWHEDSWIQYGEWLAAPRDSKIFEAEEKIVVRQTGDRIIATVIGKDIICRNNLHIVIAQQRNHKFLLGVLNSKLANFCYYQINPERGEALAEVKKAHVEQLPMPKIRSAAQQKLHNEIVKLVEQMLAAQPKARAAVSDSDKNFHERFIASLEQRINQAVYQIYGLTADEIALIEAAV</sequence>
<protein>
    <recommendedName>
        <fullName evidence="1">site-specific DNA-methyltransferase (adenine-specific)</fullName>
        <ecNumber evidence="1">2.1.1.72</ecNumber>
    </recommendedName>
</protein>
<dbReference type="GO" id="GO:0008168">
    <property type="term" value="F:methyltransferase activity"/>
    <property type="evidence" value="ECO:0007669"/>
    <property type="project" value="UniProtKB-KW"/>
</dbReference>
<dbReference type="Proteomes" id="UP000614058">
    <property type="component" value="Unassembled WGS sequence"/>
</dbReference>
<evidence type="ECO:0000259" key="9">
    <source>
        <dbReference type="Pfam" id="PF12950"/>
    </source>
</evidence>
<name>A0ABS1BUV0_9NEIS</name>
<dbReference type="GO" id="GO:0032259">
    <property type="term" value="P:methylation"/>
    <property type="evidence" value="ECO:0007669"/>
    <property type="project" value="UniProtKB-KW"/>
</dbReference>
<evidence type="ECO:0000313" key="11">
    <source>
        <dbReference type="Proteomes" id="UP000614058"/>
    </source>
</evidence>
<feature type="domain" description="TaqI-like C-terminal specificity" evidence="9">
    <location>
        <begin position="774"/>
        <end position="889"/>
    </location>
</feature>
<gene>
    <name evidence="10" type="ORF">JDW22_10890</name>
</gene>
<evidence type="ECO:0000256" key="3">
    <source>
        <dbReference type="ARBA" id="ARBA00022679"/>
    </source>
</evidence>
<evidence type="ECO:0000256" key="6">
    <source>
        <dbReference type="ARBA" id="ARBA00023125"/>
    </source>
</evidence>
<evidence type="ECO:0000256" key="7">
    <source>
        <dbReference type="ARBA" id="ARBA00047942"/>
    </source>
</evidence>
<dbReference type="InterPro" id="IPR011639">
    <property type="entry name" value="MethylTrfase_TaqI-like_dom"/>
</dbReference>
<dbReference type="Pfam" id="PF12950">
    <property type="entry name" value="TaqI_C"/>
    <property type="match status" value="1"/>
</dbReference>
<feature type="domain" description="Type II methyltransferase M.TaqI-like" evidence="8">
    <location>
        <begin position="468"/>
        <end position="656"/>
    </location>
</feature>
<dbReference type="InterPro" id="IPR029063">
    <property type="entry name" value="SAM-dependent_MTases_sf"/>
</dbReference>
<dbReference type="RefSeq" id="WP_200523077.1">
    <property type="nucleotide sequence ID" value="NZ_JAEHNZ010000004.1"/>
</dbReference>
<comment type="caution">
    <text evidence="10">The sequence shown here is derived from an EMBL/GenBank/DDBJ whole genome shotgun (WGS) entry which is preliminary data.</text>
</comment>
<dbReference type="PROSITE" id="PS00092">
    <property type="entry name" value="N6_MTASE"/>
    <property type="match status" value="1"/>
</dbReference>
<keyword evidence="6" id="KW-0238">DNA-binding</keyword>
<keyword evidence="2 10" id="KW-0489">Methyltransferase</keyword>
<comment type="catalytic activity">
    <reaction evidence="7">
        <text>a 2'-deoxyadenosine in DNA + S-adenosyl-L-methionine = an N(6)-methyl-2'-deoxyadenosine in DNA + S-adenosyl-L-homocysteine + H(+)</text>
        <dbReference type="Rhea" id="RHEA:15197"/>
        <dbReference type="Rhea" id="RHEA-COMP:12418"/>
        <dbReference type="Rhea" id="RHEA-COMP:12419"/>
        <dbReference type="ChEBI" id="CHEBI:15378"/>
        <dbReference type="ChEBI" id="CHEBI:57856"/>
        <dbReference type="ChEBI" id="CHEBI:59789"/>
        <dbReference type="ChEBI" id="CHEBI:90615"/>
        <dbReference type="ChEBI" id="CHEBI:90616"/>
        <dbReference type="EC" id="2.1.1.72"/>
    </reaction>
</comment>
<evidence type="ECO:0000256" key="4">
    <source>
        <dbReference type="ARBA" id="ARBA00022691"/>
    </source>
</evidence>
<dbReference type="Gene3D" id="3.40.50.150">
    <property type="entry name" value="Vaccinia Virus protein VP39"/>
    <property type="match status" value="1"/>
</dbReference>
<dbReference type="InterPro" id="IPR050953">
    <property type="entry name" value="N4_N6_ade-DNA_methylase"/>
</dbReference>
<keyword evidence="3" id="KW-0808">Transferase</keyword>
<dbReference type="InterPro" id="IPR023135">
    <property type="entry name" value="N6_DNA_MeTrfase_TaqI_C"/>
</dbReference>
<evidence type="ECO:0000259" key="8">
    <source>
        <dbReference type="Pfam" id="PF07669"/>
    </source>
</evidence>
<dbReference type="Pfam" id="PF07669">
    <property type="entry name" value="Eco57I"/>
    <property type="match status" value="1"/>
</dbReference>
<evidence type="ECO:0000313" key="10">
    <source>
        <dbReference type="EMBL" id="MBK0397069.1"/>
    </source>
</evidence>
<dbReference type="PANTHER" id="PTHR33841:SF1">
    <property type="entry name" value="DNA METHYLTRANSFERASE A"/>
    <property type="match status" value="1"/>
</dbReference>